<evidence type="ECO:0000313" key="3">
    <source>
        <dbReference type="Proteomes" id="UP000436016"/>
    </source>
</evidence>
<evidence type="ECO:0008006" key="4">
    <source>
        <dbReference type="Google" id="ProtNLM"/>
    </source>
</evidence>
<feature type="signal peptide" evidence="1">
    <location>
        <begin position="1"/>
        <end position="25"/>
    </location>
</feature>
<comment type="caution">
    <text evidence="2">The sequence shown here is derived from an EMBL/GenBank/DDBJ whole genome shotgun (WGS) entry which is preliminary data.</text>
</comment>
<evidence type="ECO:0000313" key="2">
    <source>
        <dbReference type="EMBL" id="MXU65175.1"/>
    </source>
</evidence>
<dbReference type="EMBL" id="WUWG01000003">
    <property type="protein sequence ID" value="MXU65175.1"/>
    <property type="molecule type" value="Genomic_DNA"/>
</dbReference>
<organism evidence="2 3">
    <name type="scientific">Oceanomicrobium pacificus</name>
    <dbReference type="NCBI Taxonomy" id="2692916"/>
    <lineage>
        <taxon>Bacteria</taxon>
        <taxon>Pseudomonadati</taxon>
        <taxon>Pseudomonadota</taxon>
        <taxon>Alphaproteobacteria</taxon>
        <taxon>Rhodobacterales</taxon>
        <taxon>Paracoccaceae</taxon>
        <taxon>Oceanomicrobium</taxon>
    </lineage>
</organism>
<reference evidence="2 3" key="1">
    <citation type="submission" date="2019-12" db="EMBL/GenBank/DDBJ databases">
        <title>Strain KN286 was isolated from seawater, which was collected from Caroline Seamount in the tropical western Pacific.</title>
        <authorList>
            <person name="Wang Q."/>
        </authorList>
    </citation>
    <scope>NUCLEOTIDE SEQUENCE [LARGE SCALE GENOMIC DNA]</scope>
    <source>
        <strain evidence="2 3">KN286</strain>
    </source>
</reference>
<protein>
    <recommendedName>
        <fullName evidence="4">SH3 domain-containing protein</fullName>
    </recommendedName>
</protein>
<dbReference type="RefSeq" id="WP_160853424.1">
    <property type="nucleotide sequence ID" value="NZ_WUWG01000003.1"/>
</dbReference>
<keyword evidence="3" id="KW-1185">Reference proteome</keyword>
<dbReference type="Gene3D" id="2.30.30.40">
    <property type="entry name" value="SH3 Domains"/>
    <property type="match status" value="1"/>
</dbReference>
<gene>
    <name evidence="2" type="ORF">GSH16_06925</name>
</gene>
<keyword evidence="1" id="KW-0732">Signal</keyword>
<sequence length="206" mass="20774">MRAAHAVAWAAVALASGTVGGAASAQDRPDLDGAAYAAITGVEKRLNMRAGASTSTDVAARLPLGTVVRLGDCAAAEGRVWCGVSLMDGTDRQGFAAAEFLSPAHAWQRAAAGIYDEIGALNCAGEDGAALRCAYGLARDADGAAVLRVEDAAGAPRMFLFRDGAVSVTPQALSEGGLSVSAGQGGQQVAHYGTRFAIPDRLVAGE</sequence>
<dbReference type="AlphaFoldDB" id="A0A6B0TTP8"/>
<name>A0A6B0TTP8_9RHOB</name>
<feature type="chain" id="PRO_5025648240" description="SH3 domain-containing protein" evidence="1">
    <location>
        <begin position="26"/>
        <end position="206"/>
    </location>
</feature>
<proteinExistence type="predicted"/>
<evidence type="ECO:0000256" key="1">
    <source>
        <dbReference type="SAM" id="SignalP"/>
    </source>
</evidence>
<dbReference type="Proteomes" id="UP000436016">
    <property type="component" value="Unassembled WGS sequence"/>
</dbReference>
<accession>A0A6B0TTP8</accession>